<evidence type="ECO:0000259" key="4">
    <source>
        <dbReference type="PROSITE" id="PS50924"/>
    </source>
</evidence>
<feature type="transmembrane region" description="Helical" evidence="1">
    <location>
        <begin position="219"/>
        <end position="240"/>
    </location>
</feature>
<dbReference type="Proteomes" id="UP001339883">
    <property type="component" value="Unassembled WGS sequence"/>
</dbReference>
<accession>A0ABU6DRJ6</accession>
<dbReference type="Pfam" id="PF00990">
    <property type="entry name" value="GGDEF"/>
    <property type="match status" value="1"/>
</dbReference>
<dbReference type="InterPro" id="IPR005330">
    <property type="entry name" value="MHYT_dom"/>
</dbReference>
<keyword evidence="1" id="KW-1133">Transmembrane helix</keyword>
<dbReference type="InterPro" id="IPR035919">
    <property type="entry name" value="EAL_sf"/>
</dbReference>
<feature type="transmembrane region" description="Helical" evidence="1">
    <location>
        <begin position="44"/>
        <end position="67"/>
    </location>
</feature>
<dbReference type="SUPFAM" id="SSF141868">
    <property type="entry name" value="EAL domain-like"/>
    <property type="match status" value="1"/>
</dbReference>
<dbReference type="CDD" id="cd01949">
    <property type="entry name" value="GGDEF"/>
    <property type="match status" value="1"/>
</dbReference>
<dbReference type="Gene3D" id="3.20.20.450">
    <property type="entry name" value="EAL domain"/>
    <property type="match status" value="1"/>
</dbReference>
<evidence type="ECO:0000313" key="6">
    <source>
        <dbReference type="Proteomes" id="UP001339883"/>
    </source>
</evidence>
<dbReference type="PANTHER" id="PTHR44757:SF2">
    <property type="entry name" value="BIOFILM ARCHITECTURE MAINTENANCE PROTEIN MBAA"/>
    <property type="match status" value="1"/>
</dbReference>
<dbReference type="CDD" id="cd01948">
    <property type="entry name" value="EAL"/>
    <property type="match status" value="1"/>
</dbReference>
<dbReference type="SMART" id="SM00052">
    <property type="entry name" value="EAL"/>
    <property type="match status" value="1"/>
</dbReference>
<sequence>MLALGYDIWLVIGSVLVTLITCYATFATKRILFKHFYNNKDEKLVILTTGILLSASIWCMHFVAVYACDYPEGFYFDNKLVIASYLVALIAAIFAIWITTRPKLSWVKLMLGGFVLGSGMVGMHYIGQLAIQIPNYVFDYDGKMIFMSMIWTILGSGCTLWIAYKIKTETNYILFLRITATLLLTTTILGLHFLGMIAIGIQPLPNEMYQTVPNQDNALILGLLFIILAVFVVVSFIFLLESCLEKRNIQLHEANKKLKHFMFHDNLTQLPNRAYLINYAKVALSEHRLHRESLAILFIDLDRFKSINDAFGNHVGDELLIQFAQRMSQFSTHHKKIFRINGDEFLLVSEHTNLEQAEQLAQQILAMMHDGFSISGHMVNITLSIGISLFPDYGENLQDLMMHADIAKLVAKDNGRNTYSIFNYQTEEYAERYQSRLMNDLFAAIENDQFILFYQPKFDQNRQICGVEALIRWQHPTLGLLTPNQFIPLAEKTGFIIAIGYWVLEQACKQIALWEEQGLKLYPVSINLSTIQIEHKLLIQTLKEKIAVYNIVPEHLMIEVTETTAMHHIDFSIHIFERIRELGIRLSIDDFGTGHSSFLYLKDLPVNELKIDRAFIENLTPESKDEAILESLIKLTQHLGLSVTAEGVETEAQFEILKKLGCLSFQGFLFGKPVPKEVLKIQFLSSKIEENVIKKDQDDTSS</sequence>
<organism evidence="5 6">
    <name type="scientific">Acinetobacter pollinis</name>
    <dbReference type="NCBI Taxonomy" id="2605270"/>
    <lineage>
        <taxon>Bacteria</taxon>
        <taxon>Pseudomonadati</taxon>
        <taxon>Pseudomonadota</taxon>
        <taxon>Gammaproteobacteria</taxon>
        <taxon>Moraxellales</taxon>
        <taxon>Moraxellaceae</taxon>
        <taxon>Acinetobacter</taxon>
    </lineage>
</organism>
<feature type="domain" description="EAL" evidence="2">
    <location>
        <begin position="434"/>
        <end position="687"/>
    </location>
</feature>
<proteinExistence type="predicted"/>
<evidence type="ECO:0000259" key="3">
    <source>
        <dbReference type="PROSITE" id="PS50887"/>
    </source>
</evidence>
<dbReference type="Gene3D" id="3.30.70.270">
    <property type="match status" value="1"/>
</dbReference>
<reference evidence="5 6" key="1">
    <citation type="submission" date="2019-08" db="EMBL/GenBank/DDBJ databases">
        <title>Five species of Acinetobacter isolated from floral nectar and animal pollinators.</title>
        <authorList>
            <person name="Hendry T.A."/>
        </authorList>
    </citation>
    <scope>NUCLEOTIDE SEQUENCE [LARGE SCALE GENOMIC DNA]</scope>
    <source>
        <strain evidence="5 6">MD18.27</strain>
    </source>
</reference>
<feature type="transmembrane region" description="Helical" evidence="1">
    <location>
        <begin position="175"/>
        <end position="199"/>
    </location>
</feature>
<feature type="transmembrane region" description="Helical" evidence="1">
    <location>
        <begin position="106"/>
        <end position="125"/>
    </location>
</feature>
<evidence type="ECO:0000256" key="1">
    <source>
        <dbReference type="PROSITE-ProRule" id="PRU00244"/>
    </source>
</evidence>
<dbReference type="InterPro" id="IPR001633">
    <property type="entry name" value="EAL_dom"/>
</dbReference>
<dbReference type="InterPro" id="IPR029787">
    <property type="entry name" value="Nucleotide_cyclase"/>
</dbReference>
<dbReference type="SUPFAM" id="SSF55073">
    <property type="entry name" value="Nucleotide cyclase"/>
    <property type="match status" value="1"/>
</dbReference>
<dbReference type="Pfam" id="PF00563">
    <property type="entry name" value="EAL"/>
    <property type="match status" value="1"/>
</dbReference>
<gene>
    <name evidence="5" type="ORF">I2F25_00300</name>
</gene>
<evidence type="ECO:0000259" key="2">
    <source>
        <dbReference type="PROSITE" id="PS50883"/>
    </source>
</evidence>
<comment type="caution">
    <text evidence="5">The sequence shown here is derived from an EMBL/GenBank/DDBJ whole genome shotgun (WGS) entry which is preliminary data.</text>
</comment>
<dbReference type="Pfam" id="PF03707">
    <property type="entry name" value="MHYT"/>
    <property type="match status" value="2"/>
</dbReference>
<dbReference type="PANTHER" id="PTHR44757">
    <property type="entry name" value="DIGUANYLATE CYCLASE DGCP"/>
    <property type="match status" value="1"/>
</dbReference>
<protein>
    <submittedName>
        <fullName evidence="5">EAL domain-containing protein</fullName>
    </submittedName>
</protein>
<dbReference type="InterPro" id="IPR043128">
    <property type="entry name" value="Rev_trsase/Diguanyl_cyclase"/>
</dbReference>
<dbReference type="SMART" id="SM00267">
    <property type="entry name" value="GGDEF"/>
    <property type="match status" value="1"/>
</dbReference>
<feature type="transmembrane region" description="Helical" evidence="1">
    <location>
        <begin position="145"/>
        <end position="163"/>
    </location>
</feature>
<dbReference type="RefSeq" id="WP_325774156.1">
    <property type="nucleotide sequence ID" value="NZ_VTDN01000001.1"/>
</dbReference>
<feature type="transmembrane region" description="Helical" evidence="1">
    <location>
        <begin position="79"/>
        <end position="99"/>
    </location>
</feature>
<feature type="transmembrane region" description="Helical" evidence="1">
    <location>
        <begin position="6"/>
        <end position="24"/>
    </location>
</feature>
<dbReference type="NCBIfam" id="TIGR00254">
    <property type="entry name" value="GGDEF"/>
    <property type="match status" value="1"/>
</dbReference>
<keyword evidence="1" id="KW-0472">Membrane</keyword>
<dbReference type="EMBL" id="VTDN01000001">
    <property type="protein sequence ID" value="MEB5475503.1"/>
    <property type="molecule type" value="Genomic_DNA"/>
</dbReference>
<evidence type="ECO:0000313" key="5">
    <source>
        <dbReference type="EMBL" id="MEB5475503.1"/>
    </source>
</evidence>
<feature type="domain" description="GGDEF" evidence="3">
    <location>
        <begin position="292"/>
        <end position="424"/>
    </location>
</feature>
<dbReference type="InterPro" id="IPR052155">
    <property type="entry name" value="Biofilm_reg_signaling"/>
</dbReference>
<dbReference type="PROSITE" id="PS50883">
    <property type="entry name" value="EAL"/>
    <property type="match status" value="1"/>
</dbReference>
<dbReference type="PROSITE" id="PS50887">
    <property type="entry name" value="GGDEF"/>
    <property type="match status" value="1"/>
</dbReference>
<dbReference type="InterPro" id="IPR000160">
    <property type="entry name" value="GGDEF_dom"/>
</dbReference>
<dbReference type="PROSITE" id="PS50924">
    <property type="entry name" value="MHYT"/>
    <property type="match status" value="1"/>
</dbReference>
<keyword evidence="1" id="KW-0812">Transmembrane</keyword>
<keyword evidence="6" id="KW-1185">Reference proteome</keyword>
<name>A0ABU6DRJ6_9GAMM</name>
<feature type="domain" description="MHYT" evidence="4">
    <location>
        <begin position="6"/>
        <end position="202"/>
    </location>
</feature>